<dbReference type="Gene3D" id="1.10.630.10">
    <property type="entry name" value="Cytochrome P450"/>
    <property type="match status" value="1"/>
</dbReference>
<evidence type="ECO:0000256" key="1">
    <source>
        <dbReference type="ARBA" id="ARBA00010617"/>
    </source>
</evidence>
<dbReference type="InterPro" id="IPR036396">
    <property type="entry name" value="Cyt_P450_sf"/>
</dbReference>
<dbReference type="GO" id="GO:0005506">
    <property type="term" value="F:iron ion binding"/>
    <property type="evidence" value="ECO:0007669"/>
    <property type="project" value="InterPro"/>
</dbReference>
<dbReference type="SUPFAM" id="SSF48264">
    <property type="entry name" value="Cytochrome P450"/>
    <property type="match status" value="1"/>
</dbReference>
<protein>
    <submittedName>
        <fullName evidence="3">Cytochrome P450</fullName>
    </submittedName>
</protein>
<comment type="similarity">
    <text evidence="1 2">Belongs to the cytochrome P450 family.</text>
</comment>
<dbReference type="PANTHER" id="PTHR46696:SF1">
    <property type="entry name" value="CYTOCHROME P450 YJIB-RELATED"/>
    <property type="match status" value="1"/>
</dbReference>
<keyword evidence="2" id="KW-0560">Oxidoreductase</keyword>
<comment type="caution">
    <text evidence="3">The sequence shown here is derived from an EMBL/GenBank/DDBJ whole genome shotgun (WGS) entry which is preliminary data.</text>
</comment>
<keyword evidence="2" id="KW-0408">Iron</keyword>
<accession>A0A2T8HPN2</accession>
<evidence type="ECO:0000313" key="4">
    <source>
        <dbReference type="Proteomes" id="UP000245911"/>
    </source>
</evidence>
<dbReference type="InterPro" id="IPR017972">
    <property type="entry name" value="Cyt_P450_CS"/>
</dbReference>
<proteinExistence type="inferred from homology"/>
<dbReference type="PRINTS" id="PR00385">
    <property type="entry name" value="P450"/>
</dbReference>
<dbReference type="InterPro" id="IPR002397">
    <property type="entry name" value="Cyt_P450_B"/>
</dbReference>
<gene>
    <name evidence="3" type="ORF">DDE20_17420</name>
</gene>
<dbReference type="PROSITE" id="PS00086">
    <property type="entry name" value="CYTOCHROME_P450"/>
    <property type="match status" value="1"/>
</dbReference>
<dbReference type="RefSeq" id="WP_116559811.1">
    <property type="nucleotide sequence ID" value="NZ_QDKM01000013.1"/>
</dbReference>
<dbReference type="GO" id="GO:0020037">
    <property type="term" value="F:heme binding"/>
    <property type="evidence" value="ECO:0007669"/>
    <property type="project" value="InterPro"/>
</dbReference>
<dbReference type="OrthoDB" id="9792185at2"/>
<sequence length="398" mass="44643">MTNPTNPARGAVSSSARLFDTENLINPYPLYQELRDAGPVIWLEAYGLYMLPRYAETKQALEDWESFSSAGGVTMNDEMNEKLRGGLLCSDPPRHDALRKVIERPVTPKALSQLRNRVAEEAKELVIRLVEQGSFDAATELAQHLPVTIVSDLVGLPEKGRERMLAWAPANFDCFGPANSDRTKAAMPIVGEMVNYAFTQCVPGKLKPDGWAQMIWDAAERGEVSVEDAPFMMNDYMGPSLDTTIFATTWLVWLFAKHPDQWQKLRDNPALIPSAINEAVRLHSPIQNFSRYVAKDVEIGGVTLPAGSRVIIAYGSANRDERKWDNPTEFDILRRDSNDHLGFGHGEHNCVGKNLARLEIRALLTELLPRVERFELLEAQIFHNNILHGLQSCRVTVH</sequence>
<evidence type="ECO:0000256" key="2">
    <source>
        <dbReference type="RuleBase" id="RU000461"/>
    </source>
</evidence>
<dbReference type="GO" id="GO:0016705">
    <property type="term" value="F:oxidoreductase activity, acting on paired donors, with incorporation or reduction of molecular oxygen"/>
    <property type="evidence" value="ECO:0007669"/>
    <property type="project" value="InterPro"/>
</dbReference>
<reference evidence="3 4" key="1">
    <citation type="submission" date="2018-04" db="EMBL/GenBank/DDBJ databases">
        <title>Pararhodobacter oceanense sp. nov., isolated from marine intertidal sediment.</title>
        <authorList>
            <person name="Wang X.-L."/>
            <person name="Du Z.-J."/>
        </authorList>
    </citation>
    <scope>NUCLEOTIDE SEQUENCE [LARGE SCALE GENOMIC DNA]</scope>
    <source>
        <strain evidence="3 4">AM505</strain>
    </source>
</reference>
<name>A0A2T8HPN2_9RHOB</name>
<dbReference type="InterPro" id="IPR001128">
    <property type="entry name" value="Cyt_P450"/>
</dbReference>
<keyword evidence="2" id="KW-0503">Monooxygenase</keyword>
<dbReference type="CDD" id="cd11037">
    <property type="entry name" value="CYP199A2-like"/>
    <property type="match status" value="1"/>
</dbReference>
<keyword evidence="2" id="KW-0349">Heme</keyword>
<dbReference type="Proteomes" id="UP000245911">
    <property type="component" value="Unassembled WGS sequence"/>
</dbReference>
<dbReference type="EMBL" id="QDKM01000013">
    <property type="protein sequence ID" value="PVH27408.1"/>
    <property type="molecule type" value="Genomic_DNA"/>
</dbReference>
<dbReference type="PRINTS" id="PR00359">
    <property type="entry name" value="BP450"/>
</dbReference>
<keyword evidence="2" id="KW-0479">Metal-binding</keyword>
<dbReference type="GO" id="GO:0004497">
    <property type="term" value="F:monooxygenase activity"/>
    <property type="evidence" value="ECO:0007669"/>
    <property type="project" value="UniProtKB-KW"/>
</dbReference>
<keyword evidence="4" id="KW-1185">Reference proteome</keyword>
<dbReference type="Pfam" id="PF00067">
    <property type="entry name" value="p450"/>
    <property type="match status" value="1"/>
</dbReference>
<dbReference type="PANTHER" id="PTHR46696">
    <property type="entry name" value="P450, PUTATIVE (EUROFUNG)-RELATED"/>
    <property type="match status" value="1"/>
</dbReference>
<evidence type="ECO:0000313" key="3">
    <source>
        <dbReference type="EMBL" id="PVH27408.1"/>
    </source>
</evidence>
<dbReference type="AlphaFoldDB" id="A0A2T8HPN2"/>
<organism evidence="3 4">
    <name type="scientific">Pararhodobacter oceanensis</name>
    <dbReference type="NCBI Taxonomy" id="2172121"/>
    <lineage>
        <taxon>Bacteria</taxon>
        <taxon>Pseudomonadati</taxon>
        <taxon>Pseudomonadota</taxon>
        <taxon>Alphaproteobacteria</taxon>
        <taxon>Rhodobacterales</taxon>
        <taxon>Paracoccaceae</taxon>
        <taxon>Pararhodobacter</taxon>
    </lineage>
</organism>